<accession>A0ABX6MGG5</accession>
<feature type="chain" id="PRO_5045776547" description="Lipoprotein transmembrane" evidence="1">
    <location>
        <begin position="25"/>
        <end position="252"/>
    </location>
</feature>
<name>A0ABX6MGG5_9BURK</name>
<keyword evidence="1" id="KW-0732">Signal</keyword>
<evidence type="ECO:0000313" key="2">
    <source>
        <dbReference type="EMBL" id="QJD93431.1"/>
    </source>
</evidence>
<organism evidence="2 3">
    <name type="scientific">Duganella dendranthematis</name>
    <dbReference type="NCBI Taxonomy" id="2728021"/>
    <lineage>
        <taxon>Bacteria</taxon>
        <taxon>Pseudomonadati</taxon>
        <taxon>Pseudomonadota</taxon>
        <taxon>Betaproteobacteria</taxon>
        <taxon>Burkholderiales</taxon>
        <taxon>Oxalobacteraceae</taxon>
        <taxon>Telluria group</taxon>
        <taxon>Duganella</taxon>
    </lineage>
</organism>
<proteinExistence type="predicted"/>
<reference evidence="2 3" key="1">
    <citation type="submission" date="2020-04" db="EMBL/GenBank/DDBJ databases">
        <title>Genome sequencing of novel species.</title>
        <authorList>
            <person name="Heo J."/>
            <person name="Kim S.-J."/>
            <person name="Kim J.-S."/>
            <person name="Hong S.-B."/>
            <person name="Kwon S.-W."/>
        </authorList>
    </citation>
    <scope>NUCLEOTIDE SEQUENCE [LARGE SCALE GENOMIC DNA]</scope>
    <source>
        <strain evidence="2 3">AF9R3</strain>
    </source>
</reference>
<protein>
    <recommendedName>
        <fullName evidence="4">Lipoprotein transmembrane</fullName>
    </recommendedName>
</protein>
<evidence type="ECO:0008006" key="4">
    <source>
        <dbReference type="Google" id="ProtNLM"/>
    </source>
</evidence>
<dbReference type="EMBL" id="CP051684">
    <property type="protein sequence ID" value="QJD93431.1"/>
    <property type="molecule type" value="Genomic_DNA"/>
</dbReference>
<sequence>MSARRTLMALMLAGGLTLACNASAQQPATPVAASLVSKPAPFPGKKIMLVVRVEGKSLPFDEKIKAHLEARGYKVTLQSQYAPVQQAQGADLVILSATIRSRDLLGAYRDIKAPLMTWEMDLLDDLSMTGKRAGTDYGTVEKSRYVWLVNAPHPMAAGLPAGVIDIYQKQATMSWGKPGLGATTIATIYGEPEKAAIFGYERGATMDYESLAPARRVMFFLDNETFTNLSPAGGQLFDAAVDWALAAPQGAK</sequence>
<gene>
    <name evidence="2" type="ORF">HH213_27125</name>
</gene>
<keyword evidence="3" id="KW-1185">Reference proteome</keyword>
<dbReference type="PROSITE" id="PS51257">
    <property type="entry name" value="PROKAR_LIPOPROTEIN"/>
    <property type="match status" value="1"/>
</dbReference>
<feature type="signal peptide" evidence="1">
    <location>
        <begin position="1"/>
        <end position="24"/>
    </location>
</feature>
<evidence type="ECO:0000313" key="3">
    <source>
        <dbReference type="Proteomes" id="UP000503117"/>
    </source>
</evidence>
<evidence type="ECO:0000256" key="1">
    <source>
        <dbReference type="SAM" id="SignalP"/>
    </source>
</evidence>
<dbReference type="Proteomes" id="UP000503117">
    <property type="component" value="Chromosome"/>
</dbReference>